<name>A0A5B0X020_9GAMM</name>
<sequence>MKKVALVLNSVVLTSLTAISGTLFSSTALGQTFTMHNGSICDPFFANQGHRMERRWYGLVNKHPDKDLWMLCPVATPVTSSLEDTFGVILVAGSDQQGQSFTCRLRFLNWSTLEYQSSNISGTTASLDSDPELNAVLGPLNFGVVFEWSITNPSPNLLPPSAQATVSCLVPTGGAVVNLTAFSQ</sequence>
<dbReference type="RefSeq" id="WP_149611374.1">
    <property type="nucleotide sequence ID" value="NZ_VTUX01000004.1"/>
</dbReference>
<keyword evidence="3" id="KW-1185">Reference proteome</keyword>
<proteinExistence type="predicted"/>
<dbReference type="EMBL" id="VTUX01000004">
    <property type="protein sequence ID" value="KAA1191938.1"/>
    <property type="molecule type" value="Genomic_DNA"/>
</dbReference>
<evidence type="ECO:0000313" key="3">
    <source>
        <dbReference type="Proteomes" id="UP000323708"/>
    </source>
</evidence>
<organism evidence="2 3">
    <name type="scientific">Pseudohalioglobus sediminis</name>
    <dbReference type="NCBI Taxonomy" id="2606449"/>
    <lineage>
        <taxon>Bacteria</taxon>
        <taxon>Pseudomonadati</taxon>
        <taxon>Pseudomonadota</taxon>
        <taxon>Gammaproteobacteria</taxon>
        <taxon>Cellvibrionales</taxon>
        <taxon>Halieaceae</taxon>
        <taxon>Pseudohalioglobus</taxon>
    </lineage>
</organism>
<keyword evidence="1" id="KW-0732">Signal</keyword>
<dbReference type="AlphaFoldDB" id="A0A5B0X020"/>
<feature type="chain" id="PRO_5022718851" evidence="1">
    <location>
        <begin position="21"/>
        <end position="184"/>
    </location>
</feature>
<evidence type="ECO:0000256" key="1">
    <source>
        <dbReference type="SAM" id="SignalP"/>
    </source>
</evidence>
<comment type="caution">
    <text evidence="2">The sequence shown here is derived from an EMBL/GenBank/DDBJ whole genome shotgun (WGS) entry which is preliminary data.</text>
</comment>
<reference evidence="2 3" key="1">
    <citation type="submission" date="2019-09" db="EMBL/GenBank/DDBJ databases">
        <authorList>
            <person name="Chen X.-Y."/>
        </authorList>
    </citation>
    <scope>NUCLEOTIDE SEQUENCE [LARGE SCALE GENOMIC DNA]</scope>
    <source>
        <strain evidence="2 3">NY5</strain>
    </source>
</reference>
<dbReference type="Proteomes" id="UP000323708">
    <property type="component" value="Unassembled WGS sequence"/>
</dbReference>
<accession>A0A5B0X020</accession>
<feature type="signal peptide" evidence="1">
    <location>
        <begin position="1"/>
        <end position="20"/>
    </location>
</feature>
<protein>
    <submittedName>
        <fullName evidence="2">Uncharacterized protein</fullName>
    </submittedName>
</protein>
<evidence type="ECO:0000313" key="2">
    <source>
        <dbReference type="EMBL" id="KAA1191938.1"/>
    </source>
</evidence>
<gene>
    <name evidence="2" type="ORF">F0M18_10450</name>
</gene>